<name>A0ACA9S3B1_9GLOM</name>
<evidence type="ECO:0000313" key="1">
    <source>
        <dbReference type="EMBL" id="CAG8820975.1"/>
    </source>
</evidence>
<keyword evidence="2" id="KW-1185">Reference proteome</keyword>
<evidence type="ECO:0000313" key="2">
    <source>
        <dbReference type="Proteomes" id="UP000789920"/>
    </source>
</evidence>
<feature type="non-terminal residue" evidence="1">
    <location>
        <position position="1"/>
    </location>
</feature>
<proteinExistence type="predicted"/>
<dbReference type="EMBL" id="CAJVQC010084310">
    <property type="protein sequence ID" value="CAG8820975.1"/>
    <property type="molecule type" value="Genomic_DNA"/>
</dbReference>
<protein>
    <submittedName>
        <fullName evidence="1">10788_t:CDS:1</fullName>
    </submittedName>
</protein>
<accession>A0ACA9S3B1</accession>
<sequence length="177" mass="20250">MRQSISSSFLGYLGYSLHTESGNQPYIESDIQAVPFPDPLNTTSSQTVNGSYYASLQFIVDPKLVIRKEIEQRSKSLTGYYGWNLEFHGYGMIYPWGLVQRLGPFKEKYKEKLSSLDVELQSDDPDIKETFNTKEYEISSIRKQLNDFEKRLKFYENIVDTSILISNETGASPTTGN</sequence>
<feature type="non-terminal residue" evidence="1">
    <location>
        <position position="177"/>
    </location>
</feature>
<comment type="caution">
    <text evidence="1">The sequence shown here is derived from an EMBL/GenBank/DDBJ whole genome shotgun (WGS) entry which is preliminary data.</text>
</comment>
<organism evidence="1 2">
    <name type="scientific">Racocetra persica</name>
    <dbReference type="NCBI Taxonomy" id="160502"/>
    <lineage>
        <taxon>Eukaryota</taxon>
        <taxon>Fungi</taxon>
        <taxon>Fungi incertae sedis</taxon>
        <taxon>Mucoromycota</taxon>
        <taxon>Glomeromycotina</taxon>
        <taxon>Glomeromycetes</taxon>
        <taxon>Diversisporales</taxon>
        <taxon>Gigasporaceae</taxon>
        <taxon>Racocetra</taxon>
    </lineage>
</organism>
<gene>
    <name evidence="1" type="ORF">RPERSI_LOCUS25472</name>
</gene>
<reference evidence="1" key="1">
    <citation type="submission" date="2021-06" db="EMBL/GenBank/DDBJ databases">
        <authorList>
            <person name="Kallberg Y."/>
            <person name="Tangrot J."/>
            <person name="Rosling A."/>
        </authorList>
    </citation>
    <scope>NUCLEOTIDE SEQUENCE</scope>
    <source>
        <strain evidence="1">MA461A</strain>
    </source>
</reference>
<dbReference type="Proteomes" id="UP000789920">
    <property type="component" value="Unassembled WGS sequence"/>
</dbReference>